<keyword evidence="2" id="KW-0805">Transcription regulation</keyword>
<name>A0A556QL15_9BACT</name>
<evidence type="ECO:0000259" key="5">
    <source>
        <dbReference type="PROSITE" id="PS50932"/>
    </source>
</evidence>
<reference evidence="6 7" key="1">
    <citation type="submission" date="2019-07" db="EMBL/GenBank/DDBJ databases">
        <title>Description of 53C-WASEF.</title>
        <authorList>
            <person name="Pitt A."/>
            <person name="Hahn M.W."/>
        </authorList>
    </citation>
    <scope>NUCLEOTIDE SEQUENCE [LARGE SCALE GENOMIC DNA]</scope>
    <source>
        <strain evidence="6 7">53C-WASEF</strain>
    </source>
</reference>
<dbReference type="SUPFAM" id="SSF47413">
    <property type="entry name" value="lambda repressor-like DNA-binding domains"/>
    <property type="match status" value="1"/>
</dbReference>
<dbReference type="Pfam" id="PF00356">
    <property type="entry name" value="LacI"/>
    <property type="match status" value="1"/>
</dbReference>
<evidence type="ECO:0000313" key="7">
    <source>
        <dbReference type="Proteomes" id="UP000315648"/>
    </source>
</evidence>
<keyword evidence="4" id="KW-0804">Transcription</keyword>
<dbReference type="PANTHER" id="PTHR30146:SF148">
    <property type="entry name" value="HTH-TYPE TRANSCRIPTIONAL REPRESSOR PURR-RELATED"/>
    <property type="match status" value="1"/>
</dbReference>
<dbReference type="InterPro" id="IPR010982">
    <property type="entry name" value="Lambda_DNA-bd_dom_sf"/>
</dbReference>
<dbReference type="Proteomes" id="UP000315648">
    <property type="component" value="Unassembled WGS sequence"/>
</dbReference>
<dbReference type="Pfam" id="PF00532">
    <property type="entry name" value="Peripla_BP_1"/>
    <property type="match status" value="1"/>
</dbReference>
<organism evidence="6 7">
    <name type="scientific">Rariglobus hedericola</name>
    <dbReference type="NCBI Taxonomy" id="2597822"/>
    <lineage>
        <taxon>Bacteria</taxon>
        <taxon>Pseudomonadati</taxon>
        <taxon>Verrucomicrobiota</taxon>
        <taxon>Opitutia</taxon>
        <taxon>Opitutales</taxon>
        <taxon>Opitutaceae</taxon>
        <taxon>Rariglobus</taxon>
    </lineage>
</organism>
<dbReference type="GO" id="GO:0003700">
    <property type="term" value="F:DNA-binding transcription factor activity"/>
    <property type="evidence" value="ECO:0007669"/>
    <property type="project" value="TreeGrafter"/>
</dbReference>
<comment type="caution">
    <text evidence="6">The sequence shown here is derived from an EMBL/GenBank/DDBJ whole genome shotgun (WGS) entry which is preliminary data.</text>
</comment>
<dbReference type="InterPro" id="IPR001761">
    <property type="entry name" value="Peripla_BP/Lac1_sug-bd_dom"/>
</dbReference>
<evidence type="ECO:0000313" key="6">
    <source>
        <dbReference type="EMBL" id="TSJ77336.1"/>
    </source>
</evidence>
<dbReference type="Gene3D" id="1.10.260.40">
    <property type="entry name" value="lambda repressor-like DNA-binding domains"/>
    <property type="match status" value="1"/>
</dbReference>
<evidence type="ECO:0000256" key="4">
    <source>
        <dbReference type="ARBA" id="ARBA00023163"/>
    </source>
</evidence>
<dbReference type="CDD" id="cd01392">
    <property type="entry name" value="HTH_LacI"/>
    <property type="match status" value="1"/>
</dbReference>
<dbReference type="OrthoDB" id="198709at2"/>
<keyword evidence="7" id="KW-1185">Reference proteome</keyword>
<dbReference type="EMBL" id="VMBG01000002">
    <property type="protein sequence ID" value="TSJ77336.1"/>
    <property type="molecule type" value="Genomic_DNA"/>
</dbReference>
<dbReference type="GO" id="GO:0000976">
    <property type="term" value="F:transcription cis-regulatory region binding"/>
    <property type="evidence" value="ECO:0007669"/>
    <property type="project" value="TreeGrafter"/>
</dbReference>
<dbReference type="AlphaFoldDB" id="A0A556QL15"/>
<dbReference type="InterPro" id="IPR000843">
    <property type="entry name" value="HTH_LacI"/>
</dbReference>
<dbReference type="InterPro" id="IPR028082">
    <property type="entry name" value="Peripla_BP_I"/>
</dbReference>
<feature type="domain" description="HTH lacI-type" evidence="5">
    <location>
        <begin position="7"/>
        <end position="61"/>
    </location>
</feature>
<accession>A0A556QL15</accession>
<dbReference type="Gene3D" id="3.40.50.2300">
    <property type="match status" value="2"/>
</dbReference>
<dbReference type="PANTHER" id="PTHR30146">
    <property type="entry name" value="LACI-RELATED TRANSCRIPTIONAL REPRESSOR"/>
    <property type="match status" value="1"/>
</dbReference>
<evidence type="ECO:0000256" key="3">
    <source>
        <dbReference type="ARBA" id="ARBA00023125"/>
    </source>
</evidence>
<evidence type="ECO:0000256" key="1">
    <source>
        <dbReference type="ARBA" id="ARBA00022491"/>
    </source>
</evidence>
<sequence length="343" mass="38705">MASEKSVRIKDIADRLGLSMMSVSVALRGMPGVSEKTRKAVKACAAKLGYRPDPALSALADYRRRVRPTMSFAQLAFVTDYPVKDDPFWGYTNEFLYGAQKRGQEYGYNVVPFWLREGGMTRKQASSVLFNRGIKGLLIAPLPVEDGHLDDLTWKYFAAVAIGPSMASPQLDHAVFDHHHATQTVLRQLHERGYRRIGFLILRRRSTRVHHMPLDAYLGHQYRHEEDRRIEPYLPEALTAEGFWRWFDDQKPDVIVTDAPQDIPRLLAQRGLKSPLDVGLVCVSGQANELEGVSAIIQDLKAIGAAAMDRLHTNLLRHAYGPPQHAHGSHIRGHWQEGMTLKK</sequence>
<keyword evidence="1" id="KW-0678">Repressor</keyword>
<evidence type="ECO:0000256" key="2">
    <source>
        <dbReference type="ARBA" id="ARBA00023015"/>
    </source>
</evidence>
<protein>
    <submittedName>
        <fullName evidence="6">LacI family transcriptional regulator</fullName>
    </submittedName>
</protein>
<dbReference type="SMART" id="SM00354">
    <property type="entry name" value="HTH_LACI"/>
    <property type="match status" value="1"/>
</dbReference>
<keyword evidence="3" id="KW-0238">DNA-binding</keyword>
<dbReference type="SUPFAM" id="SSF53822">
    <property type="entry name" value="Periplasmic binding protein-like I"/>
    <property type="match status" value="1"/>
</dbReference>
<gene>
    <name evidence="6" type="ORF">FPL22_14675</name>
</gene>
<dbReference type="RefSeq" id="WP_144353739.1">
    <property type="nucleotide sequence ID" value="NZ_CBCRVV010000026.1"/>
</dbReference>
<dbReference type="PROSITE" id="PS50932">
    <property type="entry name" value="HTH_LACI_2"/>
    <property type="match status" value="1"/>
</dbReference>
<proteinExistence type="predicted"/>